<sequence length="101" mass="11768">LHARVVMSREAVNDCNLEDMGFQGPKFTWSNKRDGQAHILERLDRGLCNRGWKSLFPFYSITHLDFWGSDHRPLLLEFSNNLQPHLRACSAKRREGETLDI</sequence>
<protein>
    <recommendedName>
        <fullName evidence="3">Endonuclease/exonuclease/phosphatase family protein</fullName>
    </recommendedName>
</protein>
<name>A0AAE0AIW5_9ROSI</name>
<accession>A0AAE0AIW5</accession>
<reference evidence="1" key="1">
    <citation type="journal article" date="2023" name="Plant J.">
        <title>Genome sequences and population genomics provide insights into the demographic history, inbreeding, and mutation load of two 'living fossil' tree species of Dipteronia.</title>
        <authorList>
            <person name="Feng Y."/>
            <person name="Comes H.P."/>
            <person name="Chen J."/>
            <person name="Zhu S."/>
            <person name="Lu R."/>
            <person name="Zhang X."/>
            <person name="Li P."/>
            <person name="Qiu J."/>
            <person name="Olsen K.M."/>
            <person name="Qiu Y."/>
        </authorList>
    </citation>
    <scope>NUCLEOTIDE SEQUENCE</scope>
    <source>
        <strain evidence="1">NBL</strain>
    </source>
</reference>
<evidence type="ECO:0000313" key="1">
    <source>
        <dbReference type="EMBL" id="KAK3218224.1"/>
    </source>
</evidence>
<evidence type="ECO:0008006" key="3">
    <source>
        <dbReference type="Google" id="ProtNLM"/>
    </source>
</evidence>
<comment type="caution">
    <text evidence="1">The sequence shown here is derived from an EMBL/GenBank/DDBJ whole genome shotgun (WGS) entry which is preliminary data.</text>
</comment>
<dbReference type="PANTHER" id="PTHR33710">
    <property type="entry name" value="BNAC02G09200D PROTEIN"/>
    <property type="match status" value="1"/>
</dbReference>
<dbReference type="InterPro" id="IPR036691">
    <property type="entry name" value="Endo/exonu/phosph_ase_sf"/>
</dbReference>
<dbReference type="EMBL" id="JANJYJ010000004">
    <property type="protein sequence ID" value="KAK3218224.1"/>
    <property type="molecule type" value="Genomic_DNA"/>
</dbReference>
<keyword evidence="2" id="KW-1185">Reference proteome</keyword>
<dbReference type="Gene3D" id="3.60.10.10">
    <property type="entry name" value="Endonuclease/exonuclease/phosphatase"/>
    <property type="match status" value="1"/>
</dbReference>
<proteinExistence type="predicted"/>
<organism evidence="1 2">
    <name type="scientific">Dipteronia sinensis</name>
    <dbReference type="NCBI Taxonomy" id="43782"/>
    <lineage>
        <taxon>Eukaryota</taxon>
        <taxon>Viridiplantae</taxon>
        <taxon>Streptophyta</taxon>
        <taxon>Embryophyta</taxon>
        <taxon>Tracheophyta</taxon>
        <taxon>Spermatophyta</taxon>
        <taxon>Magnoliopsida</taxon>
        <taxon>eudicotyledons</taxon>
        <taxon>Gunneridae</taxon>
        <taxon>Pentapetalae</taxon>
        <taxon>rosids</taxon>
        <taxon>malvids</taxon>
        <taxon>Sapindales</taxon>
        <taxon>Sapindaceae</taxon>
        <taxon>Hippocastanoideae</taxon>
        <taxon>Acereae</taxon>
        <taxon>Dipteronia</taxon>
    </lineage>
</organism>
<feature type="non-terminal residue" evidence="1">
    <location>
        <position position="101"/>
    </location>
</feature>
<evidence type="ECO:0000313" key="2">
    <source>
        <dbReference type="Proteomes" id="UP001281410"/>
    </source>
</evidence>
<dbReference type="SUPFAM" id="SSF56219">
    <property type="entry name" value="DNase I-like"/>
    <property type="match status" value="1"/>
</dbReference>
<dbReference type="Proteomes" id="UP001281410">
    <property type="component" value="Unassembled WGS sequence"/>
</dbReference>
<dbReference type="PANTHER" id="PTHR33710:SF77">
    <property type="entry name" value="DNASE I-LIKE SUPERFAMILY PROTEIN"/>
    <property type="match status" value="1"/>
</dbReference>
<dbReference type="AlphaFoldDB" id="A0AAE0AIW5"/>
<gene>
    <name evidence="1" type="ORF">Dsin_012194</name>
</gene>